<feature type="domain" description="Porin" evidence="12">
    <location>
        <begin position="8"/>
        <end position="307"/>
    </location>
</feature>
<evidence type="ECO:0000259" key="12">
    <source>
        <dbReference type="Pfam" id="PF13609"/>
    </source>
</evidence>
<feature type="signal peptide" evidence="11">
    <location>
        <begin position="1"/>
        <end position="19"/>
    </location>
</feature>
<dbReference type="InterPro" id="IPR023614">
    <property type="entry name" value="Porin_dom_sf"/>
</dbReference>
<dbReference type="PANTHER" id="PTHR34501:SF9">
    <property type="entry name" value="MAJOR OUTER MEMBRANE PROTEIN P.IA"/>
    <property type="match status" value="1"/>
</dbReference>
<proteinExistence type="predicted"/>
<evidence type="ECO:0000313" key="13">
    <source>
        <dbReference type="EMBL" id="MCK6263477.1"/>
    </source>
</evidence>
<evidence type="ECO:0000256" key="11">
    <source>
        <dbReference type="SAM" id="SignalP"/>
    </source>
</evidence>
<evidence type="ECO:0000256" key="10">
    <source>
        <dbReference type="ARBA" id="ARBA00023237"/>
    </source>
</evidence>
<dbReference type="InterPro" id="IPR050298">
    <property type="entry name" value="Gram-neg_bact_OMP"/>
</dbReference>
<keyword evidence="9" id="KW-0472">Membrane</keyword>
<dbReference type="SUPFAM" id="SSF56935">
    <property type="entry name" value="Porins"/>
    <property type="match status" value="1"/>
</dbReference>
<keyword evidence="14" id="KW-1185">Reference proteome</keyword>
<evidence type="ECO:0000256" key="4">
    <source>
        <dbReference type="ARBA" id="ARBA00022452"/>
    </source>
</evidence>
<name>A0A9X1XI63_9VIBR</name>
<evidence type="ECO:0000256" key="2">
    <source>
        <dbReference type="ARBA" id="ARBA00011233"/>
    </source>
</evidence>
<evidence type="ECO:0000256" key="1">
    <source>
        <dbReference type="ARBA" id="ARBA00004571"/>
    </source>
</evidence>
<accession>A0A9X1XI63</accession>
<dbReference type="EMBL" id="JAJHVV010000005">
    <property type="protein sequence ID" value="MCK6263477.1"/>
    <property type="molecule type" value="Genomic_DNA"/>
</dbReference>
<keyword evidence="10" id="KW-0998">Cell outer membrane</keyword>
<evidence type="ECO:0000256" key="9">
    <source>
        <dbReference type="ARBA" id="ARBA00023136"/>
    </source>
</evidence>
<dbReference type="Proteomes" id="UP001139559">
    <property type="component" value="Unassembled WGS sequence"/>
</dbReference>
<keyword evidence="8" id="KW-0626">Porin</keyword>
<comment type="subunit">
    <text evidence="2">Homotrimer.</text>
</comment>
<dbReference type="GO" id="GO:0046930">
    <property type="term" value="C:pore complex"/>
    <property type="evidence" value="ECO:0007669"/>
    <property type="project" value="UniProtKB-KW"/>
</dbReference>
<evidence type="ECO:0000256" key="3">
    <source>
        <dbReference type="ARBA" id="ARBA00022448"/>
    </source>
</evidence>
<evidence type="ECO:0000256" key="7">
    <source>
        <dbReference type="ARBA" id="ARBA00023065"/>
    </source>
</evidence>
<dbReference type="Pfam" id="PF13609">
    <property type="entry name" value="Porin_4"/>
    <property type="match status" value="1"/>
</dbReference>
<feature type="chain" id="PRO_5040777030" evidence="11">
    <location>
        <begin position="20"/>
        <end position="324"/>
    </location>
</feature>
<dbReference type="AlphaFoldDB" id="A0A9X1XI63"/>
<keyword evidence="4" id="KW-1134">Transmembrane beta strand</keyword>
<keyword evidence="5" id="KW-0812">Transmembrane</keyword>
<evidence type="ECO:0000256" key="8">
    <source>
        <dbReference type="ARBA" id="ARBA00023114"/>
    </source>
</evidence>
<sequence>MKKTILALLVASAATSAFAGEIYSTDTTNVSMKGEVDAYLATTDIQGVSTDADVNVWAKVQMDAEQKLSEQLTGFASFEIEAGSNYRNTDTAANFDDIHIGIKTDTWGLAVGEVGDLAESADAIQKDDITNEGNYMGSAGGNHRESKGNGIVAKTIVGPMTFVADINTTNEKNLDSTYGVSADYAHDVFSIGASFIQGETDSDEDYELYGVSASAEFKGVYLAATYAEFKGADSFGFYNTSSLADGETLGLAASYSLNNIRVYSTYAIADIESATESGDTTNWVIGADYAVASNITAFAEYQQADADWASEDSMTVVTGVYYSF</sequence>
<dbReference type="InterPro" id="IPR033900">
    <property type="entry name" value="Gram_neg_porin_domain"/>
</dbReference>
<comment type="caution">
    <text evidence="13">The sequence shown here is derived from an EMBL/GenBank/DDBJ whole genome shotgun (WGS) entry which is preliminary data.</text>
</comment>
<dbReference type="GO" id="GO:0006811">
    <property type="term" value="P:monoatomic ion transport"/>
    <property type="evidence" value="ECO:0007669"/>
    <property type="project" value="UniProtKB-KW"/>
</dbReference>
<evidence type="ECO:0000256" key="5">
    <source>
        <dbReference type="ARBA" id="ARBA00022692"/>
    </source>
</evidence>
<gene>
    <name evidence="13" type="ORF">KP803_09345</name>
</gene>
<dbReference type="PANTHER" id="PTHR34501">
    <property type="entry name" value="PROTEIN YDDL-RELATED"/>
    <property type="match status" value="1"/>
</dbReference>
<dbReference type="RefSeq" id="WP_248008563.1">
    <property type="nucleotide sequence ID" value="NZ_JAJHVV010000005.1"/>
</dbReference>
<evidence type="ECO:0000313" key="14">
    <source>
        <dbReference type="Proteomes" id="UP001139559"/>
    </source>
</evidence>
<keyword evidence="6 11" id="KW-0732">Signal</keyword>
<evidence type="ECO:0000256" key="6">
    <source>
        <dbReference type="ARBA" id="ARBA00022729"/>
    </source>
</evidence>
<comment type="subcellular location">
    <subcellularLocation>
        <location evidence="1">Cell outer membrane</location>
        <topology evidence="1">Multi-pass membrane protein</topology>
    </subcellularLocation>
</comment>
<keyword evidence="7" id="KW-0406">Ion transport</keyword>
<dbReference type="GO" id="GO:0015288">
    <property type="term" value="F:porin activity"/>
    <property type="evidence" value="ECO:0007669"/>
    <property type="project" value="UniProtKB-KW"/>
</dbReference>
<protein>
    <submittedName>
        <fullName evidence="13">Porin</fullName>
    </submittedName>
</protein>
<dbReference type="GO" id="GO:0009279">
    <property type="term" value="C:cell outer membrane"/>
    <property type="evidence" value="ECO:0007669"/>
    <property type="project" value="UniProtKB-SubCell"/>
</dbReference>
<dbReference type="Gene3D" id="2.40.160.10">
    <property type="entry name" value="Porin"/>
    <property type="match status" value="1"/>
</dbReference>
<organism evidence="13 14">
    <name type="scientific">Vibrio amylolyticus</name>
    <dbReference type="NCBI Taxonomy" id="2847292"/>
    <lineage>
        <taxon>Bacteria</taxon>
        <taxon>Pseudomonadati</taxon>
        <taxon>Pseudomonadota</taxon>
        <taxon>Gammaproteobacteria</taxon>
        <taxon>Vibrionales</taxon>
        <taxon>Vibrionaceae</taxon>
        <taxon>Vibrio</taxon>
    </lineage>
</organism>
<keyword evidence="3" id="KW-0813">Transport</keyword>
<reference evidence="13" key="1">
    <citation type="submission" date="2021-11" db="EMBL/GenBank/DDBJ databases">
        <title>Vibrio ZSDE26 sp. nov. and Vibrio ZSDZ34 sp. nov., isolated from coastal seawater in Qingdao.</title>
        <authorList>
            <person name="Zhang P."/>
        </authorList>
    </citation>
    <scope>NUCLEOTIDE SEQUENCE</scope>
    <source>
        <strain evidence="13">ZSDE26</strain>
    </source>
</reference>